<organism evidence="1 2">
    <name type="scientific">Coniella lustricola</name>
    <dbReference type="NCBI Taxonomy" id="2025994"/>
    <lineage>
        <taxon>Eukaryota</taxon>
        <taxon>Fungi</taxon>
        <taxon>Dikarya</taxon>
        <taxon>Ascomycota</taxon>
        <taxon>Pezizomycotina</taxon>
        <taxon>Sordariomycetes</taxon>
        <taxon>Sordariomycetidae</taxon>
        <taxon>Diaporthales</taxon>
        <taxon>Schizoparmaceae</taxon>
        <taxon>Coniella</taxon>
    </lineage>
</organism>
<dbReference type="AlphaFoldDB" id="A0A2T3A5D9"/>
<reference evidence="1 2" key="1">
    <citation type="journal article" date="2018" name="Mycol. Prog.">
        <title>Coniella lustricola, a new species from submerged detritus.</title>
        <authorList>
            <person name="Raudabaugh D.B."/>
            <person name="Iturriaga T."/>
            <person name="Carver A."/>
            <person name="Mondo S."/>
            <person name="Pangilinan J."/>
            <person name="Lipzen A."/>
            <person name="He G."/>
            <person name="Amirebrahimi M."/>
            <person name="Grigoriev I.V."/>
            <person name="Miller A.N."/>
        </authorList>
    </citation>
    <scope>NUCLEOTIDE SEQUENCE [LARGE SCALE GENOMIC DNA]</scope>
    <source>
        <strain evidence="1 2">B22-T-1</strain>
    </source>
</reference>
<keyword evidence="2" id="KW-1185">Reference proteome</keyword>
<dbReference type="EMBL" id="KZ678464">
    <property type="protein sequence ID" value="PSR83208.1"/>
    <property type="molecule type" value="Genomic_DNA"/>
</dbReference>
<evidence type="ECO:0000313" key="1">
    <source>
        <dbReference type="EMBL" id="PSR83208.1"/>
    </source>
</evidence>
<protein>
    <submittedName>
        <fullName evidence="1">Uncharacterized protein</fullName>
    </submittedName>
</protein>
<dbReference type="Proteomes" id="UP000241462">
    <property type="component" value="Unassembled WGS sequence"/>
</dbReference>
<name>A0A2T3A5D9_9PEZI</name>
<evidence type="ECO:0000313" key="2">
    <source>
        <dbReference type="Proteomes" id="UP000241462"/>
    </source>
</evidence>
<dbReference type="InParanoid" id="A0A2T3A5D9"/>
<gene>
    <name evidence="1" type="ORF">BD289DRAFT_290182</name>
</gene>
<proteinExistence type="predicted"/>
<sequence length="238" mass="26269">MKPHMQISKTILTRRQGTRLTMSRCVNTAIQRSQVLAEWSTLSVTLHRAAGKEIILTSCIDILNTKITGIHCAVLISIHLAHKFYMSRSFQKIEAFAFLYAIFHDESSSRSETMKVTILLRRVLPFCLTWLAHGALVQRHCACLQPDLSQTGSFFGSGNIPWVIENTTTTDCCADSSLLSHSGVMEPAGSPNEGRCTIAKDTSVVANDAFLFLVCCFEKPIASLQLLDLSLSANCTNK</sequence>
<accession>A0A2T3A5D9</accession>